<accession>A0ABY5MMI7</accession>
<keyword evidence="1" id="KW-1133">Transmembrane helix</keyword>
<keyword evidence="1" id="KW-0812">Transmembrane</keyword>
<feature type="transmembrane region" description="Helical" evidence="1">
    <location>
        <begin position="107"/>
        <end position="132"/>
    </location>
</feature>
<protein>
    <recommendedName>
        <fullName evidence="4">Transporter</fullName>
    </recommendedName>
</protein>
<gene>
    <name evidence="2" type="ORF">NTH_02987</name>
</gene>
<feature type="transmembrane region" description="Helical" evidence="1">
    <location>
        <begin position="138"/>
        <end position="155"/>
    </location>
</feature>
<feature type="transmembrane region" description="Helical" evidence="1">
    <location>
        <begin position="35"/>
        <end position="56"/>
    </location>
</feature>
<organism evidence="2 3">
    <name type="scientific">Nitratireductor thuwali</name>
    <dbReference type="NCBI Taxonomy" id="2267699"/>
    <lineage>
        <taxon>Bacteria</taxon>
        <taxon>Pseudomonadati</taxon>
        <taxon>Pseudomonadota</taxon>
        <taxon>Alphaproteobacteria</taxon>
        <taxon>Hyphomicrobiales</taxon>
        <taxon>Phyllobacteriaceae</taxon>
        <taxon>Nitratireductor</taxon>
    </lineage>
</organism>
<keyword evidence="1" id="KW-0472">Membrane</keyword>
<keyword evidence="3" id="KW-1185">Reference proteome</keyword>
<dbReference type="Proteomes" id="UP001342418">
    <property type="component" value="Chromosome"/>
</dbReference>
<evidence type="ECO:0000256" key="1">
    <source>
        <dbReference type="SAM" id="Phobius"/>
    </source>
</evidence>
<feature type="transmembrane region" description="Helical" evidence="1">
    <location>
        <begin position="76"/>
        <end position="95"/>
    </location>
</feature>
<name>A0ABY5MMI7_9HYPH</name>
<dbReference type="EMBL" id="CP030941">
    <property type="protein sequence ID" value="UUP18504.1"/>
    <property type="molecule type" value="Genomic_DNA"/>
</dbReference>
<proteinExistence type="predicted"/>
<feature type="transmembrane region" description="Helical" evidence="1">
    <location>
        <begin position="167"/>
        <end position="191"/>
    </location>
</feature>
<evidence type="ECO:0000313" key="3">
    <source>
        <dbReference type="Proteomes" id="UP001342418"/>
    </source>
</evidence>
<sequence>MPTGVEIQQYMAGVWRLMMGRPDGVRWLDLSADGFWNSFFAILVAFPPLMVGWVGIANDVAGDVGADVRFGLLVRLFLADIGAWLIPLGLLAAVARPAGIADRFVHYVVASNWASALFAWLLAPAAIMRLFFPAGDGAADLLALVLFVVTLFLSWRLTTAVIDKGPAMGSAVFFSMFAASVAALLTLQSLLGLTF</sequence>
<dbReference type="RefSeq" id="WP_338530733.1">
    <property type="nucleotide sequence ID" value="NZ_CP030941.1"/>
</dbReference>
<evidence type="ECO:0000313" key="2">
    <source>
        <dbReference type="EMBL" id="UUP18504.1"/>
    </source>
</evidence>
<reference evidence="2 3" key="1">
    <citation type="submission" date="2018-07" db="EMBL/GenBank/DDBJ databases">
        <title>Genome sequence of Nitratireductor thuwali#1536.</title>
        <authorList>
            <person name="Michoud G."/>
            <person name="Merlino G."/>
            <person name="Sefrji F.O."/>
            <person name="Daffonchio D."/>
        </authorList>
    </citation>
    <scope>NUCLEOTIDE SEQUENCE [LARGE SCALE GENOMIC DNA]</scope>
    <source>
        <strain evidence="3">Nit1536</strain>
    </source>
</reference>
<evidence type="ECO:0008006" key="4">
    <source>
        <dbReference type="Google" id="ProtNLM"/>
    </source>
</evidence>